<dbReference type="PATRIC" id="fig|317659.3.peg.6003"/>
<gene>
    <name evidence="1" type="ORF">ALO75_03822</name>
</gene>
<dbReference type="RefSeq" id="WP_217998879.1">
    <property type="nucleotide sequence ID" value="NZ_LJQC01000071.1"/>
</dbReference>
<reference evidence="1 2" key="1">
    <citation type="submission" date="2015-09" db="EMBL/GenBank/DDBJ databases">
        <title>Genome announcement of multiple Pseudomonas syringae strains.</title>
        <authorList>
            <person name="Thakur S."/>
            <person name="Wang P.W."/>
            <person name="Gong Y."/>
            <person name="Weir B.S."/>
            <person name="Guttman D.S."/>
        </authorList>
    </citation>
    <scope>NUCLEOTIDE SEQUENCE [LARGE SCALE GENOMIC DNA]</scope>
    <source>
        <strain evidence="1 2">ICMP17001</strain>
    </source>
</reference>
<organism evidence="1 2">
    <name type="scientific">Pseudomonas syringae pv. coryli</name>
    <dbReference type="NCBI Taxonomy" id="317659"/>
    <lineage>
        <taxon>Bacteria</taxon>
        <taxon>Pseudomonadati</taxon>
        <taxon>Pseudomonadota</taxon>
        <taxon>Gammaproteobacteria</taxon>
        <taxon>Pseudomonadales</taxon>
        <taxon>Pseudomonadaceae</taxon>
        <taxon>Pseudomonas</taxon>
    </lineage>
</organism>
<dbReference type="EMBL" id="LJQC01000071">
    <property type="protein sequence ID" value="KPX10659.1"/>
    <property type="molecule type" value="Genomic_DNA"/>
</dbReference>
<dbReference type="Proteomes" id="UP000051335">
    <property type="component" value="Unassembled WGS sequence"/>
</dbReference>
<keyword evidence="2" id="KW-1185">Reference proteome</keyword>
<protein>
    <submittedName>
        <fullName evidence="1">Uncharacterized protein</fullName>
    </submittedName>
</protein>
<name>A0A0P9PIT9_9PSED</name>
<evidence type="ECO:0000313" key="2">
    <source>
        <dbReference type="Proteomes" id="UP000051335"/>
    </source>
</evidence>
<dbReference type="AlphaFoldDB" id="A0A0P9PIT9"/>
<feature type="non-terminal residue" evidence="1">
    <location>
        <position position="1"/>
    </location>
</feature>
<sequence>AERLLRAYETLLTIFLRARNTKRCAGAAREVMNHGSDTINYDLYTYEECLAFGISSAVPYHRMIALLMVAELFSLLSGGDLDELKKVSKLSCCLWASADYELKSYKGFYVIDDYKAFLSLFEGFPVHIYDRCKVALCDAETFAYRYFNIMGPPRK</sequence>
<comment type="caution">
    <text evidence="1">The sequence shown here is derived from an EMBL/GenBank/DDBJ whole genome shotgun (WGS) entry which is preliminary data.</text>
</comment>
<accession>A0A0P9PIT9</accession>
<proteinExistence type="predicted"/>
<evidence type="ECO:0000313" key="1">
    <source>
        <dbReference type="EMBL" id="KPX10659.1"/>
    </source>
</evidence>